<reference evidence="11" key="1">
    <citation type="submission" date="2016-10" db="EMBL/GenBank/DDBJ databases">
        <authorList>
            <person name="Varghese N."/>
            <person name="Submissions S."/>
        </authorList>
    </citation>
    <scope>NUCLEOTIDE SEQUENCE [LARGE SCALE GENOMIC DNA]</scope>
    <source>
        <strain evidence="11">EPL6</strain>
    </source>
</reference>
<keyword evidence="5 9" id="KW-0812">Transmembrane</keyword>
<dbReference type="Pfam" id="PF07963">
    <property type="entry name" value="N_methyl"/>
    <property type="match status" value="1"/>
</dbReference>
<sequence>MPPLRRFAPSPRGGTTLVDWQSQIHGVRWHGLLRGPSNESRRGEVEPAPPALTGEATTRSGCARTRWECARAPWRGVTRAGRHQPSNRPTSRTARGFTLVELLVALSVMALLALVSWRGLDGMVRSQQLTRARADELLVLQTVLAQWNADLDALQAIEHTEPIAWDGQALRLTRRSTRTPEEGALVVAWALRGGQWLRWQSPTVRTRAEWTQAWQQAALWARTPGDAERRAETVLLPVADWRLFYYRGGAWANALSSGAATGLPRAIGAASDAAARLPEGVRLQLTLPAGGALAGSLTRDWVNPLLGGGKS</sequence>
<dbReference type="PANTHER" id="PTHR39583">
    <property type="entry name" value="TYPE II SECRETION SYSTEM PROTEIN J-RELATED"/>
    <property type="match status" value="1"/>
</dbReference>
<dbReference type="SUPFAM" id="SSF54523">
    <property type="entry name" value="Pili subunits"/>
    <property type="match status" value="2"/>
</dbReference>
<dbReference type="STRING" id="1527607.SAMN05428957_1129"/>
<evidence type="ECO:0000256" key="8">
    <source>
        <dbReference type="SAM" id="MobiDB-lite"/>
    </source>
</evidence>
<keyword evidence="6 9" id="KW-1133">Transmembrane helix</keyword>
<evidence type="ECO:0000313" key="11">
    <source>
        <dbReference type="Proteomes" id="UP000198552"/>
    </source>
</evidence>
<keyword evidence="3" id="KW-0488">Methylation</keyword>
<dbReference type="InterPro" id="IPR012902">
    <property type="entry name" value="N_methyl_site"/>
</dbReference>
<evidence type="ECO:0000256" key="4">
    <source>
        <dbReference type="ARBA" id="ARBA00022519"/>
    </source>
</evidence>
<evidence type="ECO:0000256" key="3">
    <source>
        <dbReference type="ARBA" id="ARBA00022481"/>
    </source>
</evidence>
<comment type="subcellular location">
    <subcellularLocation>
        <location evidence="1">Cell inner membrane</location>
        <topology evidence="1">Single-pass membrane protein</topology>
    </subcellularLocation>
</comment>
<proteinExistence type="predicted"/>
<dbReference type="Proteomes" id="UP000198552">
    <property type="component" value="Unassembled WGS sequence"/>
</dbReference>
<name>A0A1G9VBI8_9BURK</name>
<dbReference type="PANTHER" id="PTHR39583:SF2">
    <property type="entry name" value="TYPE II SECRETION SYSTEM PROTEIN J"/>
    <property type="match status" value="1"/>
</dbReference>
<dbReference type="AlphaFoldDB" id="A0A1G9VBI8"/>
<keyword evidence="4" id="KW-0997">Cell inner membrane</keyword>
<evidence type="ECO:0000256" key="7">
    <source>
        <dbReference type="ARBA" id="ARBA00023136"/>
    </source>
</evidence>
<protein>
    <submittedName>
        <fullName evidence="10">General secretion pathway protein J</fullName>
    </submittedName>
</protein>
<dbReference type="EMBL" id="FNHP01000012">
    <property type="protein sequence ID" value="SDM69417.1"/>
    <property type="molecule type" value="Genomic_DNA"/>
</dbReference>
<dbReference type="NCBIfam" id="TIGR02532">
    <property type="entry name" value="IV_pilin_GFxxxE"/>
    <property type="match status" value="1"/>
</dbReference>
<dbReference type="PROSITE" id="PS00409">
    <property type="entry name" value="PROKAR_NTER_METHYL"/>
    <property type="match status" value="1"/>
</dbReference>
<dbReference type="OrthoDB" id="9151668at2"/>
<dbReference type="InterPro" id="IPR051621">
    <property type="entry name" value="T2SS_protein_J"/>
</dbReference>
<evidence type="ECO:0000313" key="10">
    <source>
        <dbReference type="EMBL" id="SDM69417.1"/>
    </source>
</evidence>
<keyword evidence="11" id="KW-1185">Reference proteome</keyword>
<organism evidence="10 11">
    <name type="scientific">Oryzisolibacter propanilivorax</name>
    <dbReference type="NCBI Taxonomy" id="1527607"/>
    <lineage>
        <taxon>Bacteria</taxon>
        <taxon>Pseudomonadati</taxon>
        <taxon>Pseudomonadota</taxon>
        <taxon>Betaproteobacteria</taxon>
        <taxon>Burkholderiales</taxon>
        <taxon>Comamonadaceae</taxon>
        <taxon>Oryzisolibacter</taxon>
    </lineage>
</organism>
<gene>
    <name evidence="10" type="ORF">SAMN05428957_1129</name>
</gene>
<keyword evidence="7 9" id="KW-0472">Membrane</keyword>
<dbReference type="InterPro" id="IPR045584">
    <property type="entry name" value="Pilin-like"/>
</dbReference>
<evidence type="ECO:0000256" key="1">
    <source>
        <dbReference type="ARBA" id="ARBA00004377"/>
    </source>
</evidence>
<feature type="region of interest" description="Disordered" evidence="8">
    <location>
        <begin position="32"/>
        <end position="59"/>
    </location>
</feature>
<evidence type="ECO:0000256" key="5">
    <source>
        <dbReference type="ARBA" id="ARBA00022692"/>
    </source>
</evidence>
<accession>A0A1G9VBI8</accession>
<keyword evidence="2" id="KW-1003">Cell membrane</keyword>
<evidence type="ECO:0000256" key="9">
    <source>
        <dbReference type="SAM" id="Phobius"/>
    </source>
</evidence>
<feature type="transmembrane region" description="Helical" evidence="9">
    <location>
        <begin position="96"/>
        <end position="117"/>
    </location>
</feature>
<dbReference type="GO" id="GO:0005886">
    <property type="term" value="C:plasma membrane"/>
    <property type="evidence" value="ECO:0007669"/>
    <property type="project" value="UniProtKB-SubCell"/>
</dbReference>
<evidence type="ECO:0000256" key="2">
    <source>
        <dbReference type="ARBA" id="ARBA00022475"/>
    </source>
</evidence>
<evidence type="ECO:0000256" key="6">
    <source>
        <dbReference type="ARBA" id="ARBA00022989"/>
    </source>
</evidence>